<dbReference type="Gene3D" id="3.40.1380.10">
    <property type="match status" value="1"/>
</dbReference>
<keyword evidence="5" id="KW-0375">Hydrogen ion transport</keyword>
<dbReference type="PANTHER" id="PTHR11693:SF22">
    <property type="entry name" value="ATP SYNTHASE SUBUNIT GAMMA, MITOCHONDRIAL"/>
    <property type="match status" value="1"/>
</dbReference>
<dbReference type="PANTHER" id="PTHR11693">
    <property type="entry name" value="ATP SYNTHASE GAMMA CHAIN"/>
    <property type="match status" value="1"/>
</dbReference>
<keyword evidence="9" id="KW-0066">ATP synthesis</keyword>
<evidence type="ECO:0000256" key="1">
    <source>
        <dbReference type="ARBA" id="ARBA00003456"/>
    </source>
</evidence>
<keyword evidence="10" id="KW-0175">Coiled coil</keyword>
<keyword evidence="12" id="KW-1185">Reference proteome</keyword>
<evidence type="ECO:0008006" key="13">
    <source>
        <dbReference type="Google" id="ProtNLM"/>
    </source>
</evidence>
<dbReference type="OrthoDB" id="9812769at2"/>
<dbReference type="InterPro" id="IPR035968">
    <property type="entry name" value="ATP_synth_F1_ATPase_gsu"/>
</dbReference>
<comment type="function">
    <text evidence="1">Produces ATP from ADP in the presence of a proton gradient across the membrane. The gamma chain is believed to be important in regulating ATPase activity and the flow of protons through the CF(0) complex.</text>
</comment>
<evidence type="ECO:0000256" key="4">
    <source>
        <dbReference type="ARBA" id="ARBA00022448"/>
    </source>
</evidence>
<dbReference type="PRINTS" id="PR00126">
    <property type="entry name" value="ATPASEGAMMA"/>
</dbReference>
<evidence type="ECO:0000256" key="7">
    <source>
        <dbReference type="ARBA" id="ARBA00023136"/>
    </source>
</evidence>
<gene>
    <name evidence="11" type="ORF">DPQ33_16895</name>
</gene>
<proteinExistence type="inferred from homology"/>
<dbReference type="EMBL" id="QMIE01000021">
    <property type="protein sequence ID" value="TVM14686.1"/>
    <property type="molecule type" value="Genomic_DNA"/>
</dbReference>
<keyword evidence="7" id="KW-0472">Membrane</keyword>
<comment type="caution">
    <text evidence="11">The sequence shown here is derived from an EMBL/GenBank/DDBJ whole genome shotgun (WGS) entry which is preliminary data.</text>
</comment>
<comment type="subcellular location">
    <subcellularLocation>
        <location evidence="2">Membrane</location>
        <topology evidence="2">Peripheral membrane protein</topology>
    </subcellularLocation>
</comment>
<sequence length="296" mass="32920">METIQDLQRRIGGTEDLGSVVRTMKSLAAVSIRQYDEAARSLAEYENAVRMGLGYVLYDWPFSPVEKASAAKPLSLVIGSDQGMCGKLNEEVYEKCRKAIDAITESPADRVFIVMGERMAGQFIESADQPHKIFTLPNSVAGLGPAVTRLLSEVNGVREQRGVTALHVFHAIQGEGQATSARHAMLWPIQQAVLEEIRSHQKTQHKTRSLPYYTLDRQVIFSELVGHFLFGSLFRALAASLAAENAARLAAMQGAEKNIDNQLEELRAQYRQRRQMNITEELLDIVSGFKALEEQS</sequence>
<dbReference type="RefSeq" id="WP_144304407.1">
    <property type="nucleotide sequence ID" value="NZ_QMIE01000021.1"/>
</dbReference>
<dbReference type="SUPFAM" id="SSF52943">
    <property type="entry name" value="ATP synthase (F1-ATPase), gamma subunit"/>
    <property type="match status" value="1"/>
</dbReference>
<evidence type="ECO:0000256" key="5">
    <source>
        <dbReference type="ARBA" id="ARBA00022781"/>
    </source>
</evidence>
<dbReference type="Gene3D" id="1.10.287.80">
    <property type="entry name" value="ATP synthase, gamma subunit, helix hairpin domain"/>
    <property type="match status" value="1"/>
</dbReference>
<evidence type="ECO:0000256" key="9">
    <source>
        <dbReference type="ARBA" id="ARBA00023310"/>
    </source>
</evidence>
<evidence type="ECO:0000313" key="11">
    <source>
        <dbReference type="EMBL" id="TVM14686.1"/>
    </source>
</evidence>
<evidence type="ECO:0000256" key="8">
    <source>
        <dbReference type="ARBA" id="ARBA00023196"/>
    </source>
</evidence>
<keyword evidence="8" id="KW-0139">CF(1)</keyword>
<evidence type="ECO:0000256" key="6">
    <source>
        <dbReference type="ARBA" id="ARBA00023065"/>
    </source>
</evidence>
<accession>A0A7M3MB50</accession>
<protein>
    <recommendedName>
        <fullName evidence="13">F0F1 ATP synthase subunit gamma</fullName>
    </recommendedName>
</protein>
<evidence type="ECO:0000313" key="12">
    <source>
        <dbReference type="Proteomes" id="UP000448292"/>
    </source>
</evidence>
<evidence type="ECO:0000256" key="2">
    <source>
        <dbReference type="ARBA" id="ARBA00004170"/>
    </source>
</evidence>
<dbReference type="Pfam" id="PF00231">
    <property type="entry name" value="ATP-synt"/>
    <property type="match status" value="1"/>
</dbReference>
<name>A0A7M3MB50_9BACT</name>
<dbReference type="Proteomes" id="UP000448292">
    <property type="component" value="Unassembled WGS sequence"/>
</dbReference>
<dbReference type="AlphaFoldDB" id="A0A7M3MB50"/>
<comment type="similarity">
    <text evidence="3">Belongs to the ATPase gamma chain family.</text>
</comment>
<evidence type="ECO:0000256" key="10">
    <source>
        <dbReference type="SAM" id="Coils"/>
    </source>
</evidence>
<evidence type="ECO:0000256" key="3">
    <source>
        <dbReference type="ARBA" id="ARBA00007681"/>
    </source>
</evidence>
<keyword evidence="4" id="KW-0813">Transport</keyword>
<organism evidence="11 12">
    <name type="scientific">Oceanidesulfovibrio indonesiensis</name>
    <dbReference type="NCBI Taxonomy" id="54767"/>
    <lineage>
        <taxon>Bacteria</taxon>
        <taxon>Pseudomonadati</taxon>
        <taxon>Thermodesulfobacteriota</taxon>
        <taxon>Desulfovibrionia</taxon>
        <taxon>Desulfovibrionales</taxon>
        <taxon>Desulfovibrionaceae</taxon>
        <taxon>Oceanidesulfovibrio</taxon>
    </lineage>
</organism>
<reference evidence="11 12" key="1">
    <citation type="submission" date="2018-06" db="EMBL/GenBank/DDBJ databases">
        <title>Complete genome of Desulfovibrio indonesiensis P37SLT.</title>
        <authorList>
            <person name="Crispim J.S."/>
            <person name="Vidigal P.M.P."/>
            <person name="Silva L.C.F."/>
            <person name="Laguardia C.N."/>
            <person name="Araujo L.C."/>
            <person name="Dias R.S."/>
            <person name="Sousa M.P."/>
            <person name="Paula S.O."/>
            <person name="Silva C."/>
        </authorList>
    </citation>
    <scope>NUCLEOTIDE SEQUENCE [LARGE SCALE GENOMIC DNA]</scope>
    <source>
        <strain evidence="11 12">P37SLT</strain>
    </source>
</reference>
<dbReference type="InterPro" id="IPR000131">
    <property type="entry name" value="ATP_synth_F1_gsu"/>
</dbReference>
<feature type="coiled-coil region" evidence="10">
    <location>
        <begin position="249"/>
        <end position="276"/>
    </location>
</feature>
<keyword evidence="6" id="KW-0406">Ion transport</keyword>
<dbReference type="GO" id="GO:0045259">
    <property type="term" value="C:proton-transporting ATP synthase complex"/>
    <property type="evidence" value="ECO:0007669"/>
    <property type="project" value="UniProtKB-KW"/>
</dbReference>
<dbReference type="GO" id="GO:0046933">
    <property type="term" value="F:proton-transporting ATP synthase activity, rotational mechanism"/>
    <property type="evidence" value="ECO:0007669"/>
    <property type="project" value="InterPro"/>
</dbReference>